<dbReference type="GO" id="GO:0005576">
    <property type="term" value="C:extracellular region"/>
    <property type="evidence" value="ECO:0007669"/>
    <property type="project" value="UniProtKB-SubCell"/>
</dbReference>
<dbReference type="RefSeq" id="XP_046012249.1">
    <property type="nucleotide sequence ID" value="XM_046150015.1"/>
</dbReference>
<evidence type="ECO:0000256" key="4">
    <source>
        <dbReference type="RuleBase" id="RU363034"/>
    </source>
</evidence>
<sequence>MALTLPSPDISVVAEREDRIVGGVPAWTGDFPFIVAISDRGSQYCGGVLINAYTVLTAAHCSIRMKEPWALVRAGSLYWASGGVEANVSEIYYHPEFNFETTDNDIALWRLASPIHQSSTIRYAPLPLKGWDPVVGSLVTAAGWGHLDGGDDSESSPMLRRVTVPVISRGTCRADYAAQNLTVTNNMWCAGLKQGGKDSCGGDSGGPIVDALTKTLLGIVSWGTGCAEPNQPGVYVRISNYIDYIHQHKWTS</sequence>
<keyword evidence="4" id="KW-0378">Hydrolase</keyword>
<dbReference type="SUPFAM" id="SSF50494">
    <property type="entry name" value="Trypsin-like serine proteases"/>
    <property type="match status" value="1"/>
</dbReference>
<organism evidence="6 7">
    <name type="scientific">Microdochium trichocladiopsis</name>
    <dbReference type="NCBI Taxonomy" id="1682393"/>
    <lineage>
        <taxon>Eukaryota</taxon>
        <taxon>Fungi</taxon>
        <taxon>Dikarya</taxon>
        <taxon>Ascomycota</taxon>
        <taxon>Pezizomycotina</taxon>
        <taxon>Sordariomycetes</taxon>
        <taxon>Xylariomycetidae</taxon>
        <taxon>Xylariales</taxon>
        <taxon>Microdochiaceae</taxon>
        <taxon>Microdochium</taxon>
    </lineage>
</organism>
<dbReference type="PRINTS" id="PR00722">
    <property type="entry name" value="CHYMOTRYPSIN"/>
</dbReference>
<dbReference type="Gene3D" id="2.40.10.10">
    <property type="entry name" value="Trypsin-like serine proteases"/>
    <property type="match status" value="2"/>
</dbReference>
<dbReference type="PROSITE" id="PS00135">
    <property type="entry name" value="TRYPSIN_SER"/>
    <property type="match status" value="1"/>
</dbReference>
<dbReference type="CDD" id="cd00190">
    <property type="entry name" value="Tryp_SPc"/>
    <property type="match status" value="1"/>
</dbReference>
<dbReference type="GO" id="GO:0004252">
    <property type="term" value="F:serine-type endopeptidase activity"/>
    <property type="evidence" value="ECO:0007669"/>
    <property type="project" value="InterPro"/>
</dbReference>
<dbReference type="PROSITE" id="PS00134">
    <property type="entry name" value="TRYPSIN_HIS"/>
    <property type="match status" value="1"/>
</dbReference>
<dbReference type="PANTHER" id="PTHR24252">
    <property type="entry name" value="ACROSIN-RELATED"/>
    <property type="match status" value="1"/>
</dbReference>
<dbReference type="InterPro" id="IPR043504">
    <property type="entry name" value="Peptidase_S1_PA_chymotrypsin"/>
</dbReference>
<dbReference type="SMART" id="SM00020">
    <property type="entry name" value="Tryp_SPc"/>
    <property type="match status" value="1"/>
</dbReference>
<dbReference type="AlphaFoldDB" id="A0A9P8Y869"/>
<comment type="subcellular location">
    <subcellularLocation>
        <location evidence="1">Secreted</location>
    </subcellularLocation>
</comment>
<dbReference type="InterPro" id="IPR033116">
    <property type="entry name" value="TRYPSIN_SER"/>
</dbReference>
<dbReference type="Proteomes" id="UP000756346">
    <property type="component" value="Unassembled WGS sequence"/>
</dbReference>
<dbReference type="Pfam" id="PF00089">
    <property type="entry name" value="Trypsin"/>
    <property type="match status" value="1"/>
</dbReference>
<evidence type="ECO:0000313" key="7">
    <source>
        <dbReference type="Proteomes" id="UP000756346"/>
    </source>
</evidence>
<keyword evidence="4" id="KW-0645">Protease</keyword>
<comment type="caution">
    <text evidence="6">The sequence shown here is derived from an EMBL/GenBank/DDBJ whole genome shotgun (WGS) entry which is preliminary data.</text>
</comment>
<dbReference type="FunFam" id="2.40.10.10:FF:000047">
    <property type="entry name" value="Trypsin eta"/>
    <property type="match status" value="1"/>
</dbReference>
<keyword evidence="4" id="KW-0720">Serine protease</keyword>
<dbReference type="InterPro" id="IPR001314">
    <property type="entry name" value="Peptidase_S1A"/>
</dbReference>
<evidence type="ECO:0000313" key="6">
    <source>
        <dbReference type="EMBL" id="KAH7030569.1"/>
    </source>
</evidence>
<proteinExistence type="predicted"/>
<keyword evidence="2" id="KW-0964">Secreted</keyword>
<dbReference type="EMBL" id="JAGTJQ010000005">
    <property type="protein sequence ID" value="KAH7030569.1"/>
    <property type="molecule type" value="Genomic_DNA"/>
</dbReference>
<keyword evidence="7" id="KW-1185">Reference proteome</keyword>
<evidence type="ECO:0000256" key="3">
    <source>
        <dbReference type="ARBA" id="ARBA00023157"/>
    </source>
</evidence>
<dbReference type="OrthoDB" id="6380398at2759"/>
<keyword evidence="3" id="KW-1015">Disulfide bond</keyword>
<accession>A0A9P8Y869</accession>
<dbReference type="InterPro" id="IPR009003">
    <property type="entry name" value="Peptidase_S1_PA"/>
</dbReference>
<dbReference type="PROSITE" id="PS50240">
    <property type="entry name" value="TRYPSIN_DOM"/>
    <property type="match status" value="1"/>
</dbReference>
<protein>
    <submittedName>
        <fullName evidence="6">Trypsin-like cysteine/serine peptidase domain-containing protein</fullName>
    </submittedName>
</protein>
<reference evidence="6" key="1">
    <citation type="journal article" date="2021" name="Nat. Commun.">
        <title>Genetic determinants of endophytism in the Arabidopsis root mycobiome.</title>
        <authorList>
            <person name="Mesny F."/>
            <person name="Miyauchi S."/>
            <person name="Thiergart T."/>
            <person name="Pickel B."/>
            <person name="Atanasova L."/>
            <person name="Karlsson M."/>
            <person name="Huettel B."/>
            <person name="Barry K.W."/>
            <person name="Haridas S."/>
            <person name="Chen C."/>
            <person name="Bauer D."/>
            <person name="Andreopoulos W."/>
            <person name="Pangilinan J."/>
            <person name="LaButti K."/>
            <person name="Riley R."/>
            <person name="Lipzen A."/>
            <person name="Clum A."/>
            <person name="Drula E."/>
            <person name="Henrissat B."/>
            <person name="Kohler A."/>
            <person name="Grigoriev I.V."/>
            <person name="Martin F.M."/>
            <person name="Hacquard S."/>
        </authorList>
    </citation>
    <scope>NUCLEOTIDE SEQUENCE</scope>
    <source>
        <strain evidence="6">MPI-CAGE-CH-0230</strain>
    </source>
</reference>
<dbReference type="GeneID" id="70179561"/>
<dbReference type="InterPro" id="IPR018114">
    <property type="entry name" value="TRYPSIN_HIS"/>
</dbReference>
<feature type="domain" description="Peptidase S1" evidence="5">
    <location>
        <begin position="20"/>
        <end position="250"/>
    </location>
</feature>
<evidence type="ECO:0000259" key="5">
    <source>
        <dbReference type="PROSITE" id="PS50240"/>
    </source>
</evidence>
<dbReference type="PANTHER" id="PTHR24252:SF7">
    <property type="entry name" value="HYALIN"/>
    <property type="match status" value="1"/>
</dbReference>
<dbReference type="GO" id="GO:0006508">
    <property type="term" value="P:proteolysis"/>
    <property type="evidence" value="ECO:0007669"/>
    <property type="project" value="UniProtKB-KW"/>
</dbReference>
<gene>
    <name evidence="6" type="ORF">B0I36DRAFT_243925</name>
</gene>
<name>A0A9P8Y869_9PEZI</name>
<evidence type="ECO:0000256" key="2">
    <source>
        <dbReference type="ARBA" id="ARBA00022525"/>
    </source>
</evidence>
<dbReference type="InterPro" id="IPR001254">
    <property type="entry name" value="Trypsin_dom"/>
</dbReference>
<evidence type="ECO:0000256" key="1">
    <source>
        <dbReference type="ARBA" id="ARBA00004613"/>
    </source>
</evidence>
<dbReference type="GO" id="GO:0051604">
    <property type="term" value="P:protein maturation"/>
    <property type="evidence" value="ECO:0007669"/>
    <property type="project" value="UniProtKB-ARBA"/>
</dbReference>